<evidence type="ECO:0000313" key="5">
    <source>
        <dbReference type="EMBL" id="KAG9498475.1"/>
    </source>
</evidence>
<dbReference type="AlphaFoldDB" id="A0A9P8DAQ5"/>
<dbReference type="InterPro" id="IPR050654">
    <property type="entry name" value="AChE-related_enzymes"/>
</dbReference>
<keyword evidence="3" id="KW-0732">Signal</keyword>
<gene>
    <name evidence="5" type="ORF">J7337_009280</name>
</gene>
<reference evidence="5" key="1">
    <citation type="journal article" date="2021" name="Mol. Plant Microbe Interact.">
        <title>Telomere to telomere genome assembly of Fusarium musae F31, causal agent of crown rot disease of banana.</title>
        <authorList>
            <person name="Degradi L."/>
            <person name="Tava V."/>
            <person name="Kunova A."/>
            <person name="Cortesi P."/>
            <person name="Saracchi M."/>
            <person name="Pasquali M."/>
        </authorList>
    </citation>
    <scope>NUCLEOTIDE SEQUENCE</scope>
    <source>
        <strain evidence="5">F31</strain>
    </source>
</reference>
<dbReference type="KEGG" id="fmu:J7337_009280"/>
<feature type="signal peptide" evidence="3">
    <location>
        <begin position="1"/>
        <end position="17"/>
    </location>
</feature>
<organism evidence="5 6">
    <name type="scientific">Fusarium musae</name>
    <dbReference type="NCBI Taxonomy" id="1042133"/>
    <lineage>
        <taxon>Eukaryota</taxon>
        <taxon>Fungi</taxon>
        <taxon>Dikarya</taxon>
        <taxon>Ascomycota</taxon>
        <taxon>Pezizomycotina</taxon>
        <taxon>Sordariomycetes</taxon>
        <taxon>Hypocreomycetidae</taxon>
        <taxon>Hypocreales</taxon>
        <taxon>Nectriaceae</taxon>
        <taxon>Fusarium</taxon>
    </lineage>
</organism>
<proteinExistence type="inferred from homology"/>
<evidence type="ECO:0000256" key="2">
    <source>
        <dbReference type="ARBA" id="ARBA00022801"/>
    </source>
</evidence>
<dbReference type="RefSeq" id="XP_044677475.1">
    <property type="nucleotide sequence ID" value="XM_044826881.1"/>
</dbReference>
<dbReference type="PANTHER" id="PTHR43918:SF4">
    <property type="entry name" value="CARBOXYLIC ESTER HYDROLASE"/>
    <property type="match status" value="1"/>
</dbReference>
<dbReference type="Proteomes" id="UP000827133">
    <property type="component" value="Unassembled WGS sequence"/>
</dbReference>
<dbReference type="InterPro" id="IPR029058">
    <property type="entry name" value="AB_hydrolase_fold"/>
</dbReference>
<dbReference type="GeneID" id="68317136"/>
<keyword evidence="2 3" id="KW-0378">Hydrolase</keyword>
<sequence>MKLLALSRLWLPIYVGAETPTATLDSGPIFGLTTTLPAASPVNKFLGIPYAAKPERFSRATKPEPWTRLLNATVFGPSCRQLFVQSGGSVYNSWNEANDVELTPEIDLLKGLFNTASRESEDCLFINAFAPADPHPSRAVLLFISGGGWQQGNGEIDLSGFAAYEDIVVFTFNYRTNEINLGIHDQQLALEWVQRNARAFGGDPDKVTIWGESAGAMSVDLHVDRHASPFRAAVMFSGQMAVGYLGSTARHHDTSYWDNLTTAVGCQGPDQLQCMRDVPADDLVNAMSTAGSAFLPITDNVTILSGRAERWMSGDVARVPVLMGTVAEEGRGLINRNISLETFFGAYLSEPLVNKTQQTQILEAYHPIKTDFDTAAAIYTDFVWQCPQAILANISASVNPTWRFYFNASVTSLLDDKYSWLGKFHGSDVLLLFSSPTFDAMSPQLYTFAEYLRGVVGKFVRNPQAGPGWPVGSRYVANLGDVGQTQTSGPSIIDQKALDQRCRLYESIYPLIEEYVLV</sequence>
<evidence type="ECO:0000313" key="6">
    <source>
        <dbReference type="Proteomes" id="UP000827133"/>
    </source>
</evidence>
<dbReference type="InterPro" id="IPR002018">
    <property type="entry name" value="CarbesteraseB"/>
</dbReference>
<dbReference type="GO" id="GO:0052689">
    <property type="term" value="F:carboxylic ester hydrolase activity"/>
    <property type="evidence" value="ECO:0007669"/>
    <property type="project" value="TreeGrafter"/>
</dbReference>
<dbReference type="Pfam" id="PF00135">
    <property type="entry name" value="COesterase"/>
    <property type="match status" value="1"/>
</dbReference>
<dbReference type="PANTHER" id="PTHR43918">
    <property type="entry name" value="ACETYLCHOLINESTERASE"/>
    <property type="match status" value="1"/>
</dbReference>
<dbReference type="EC" id="3.1.1.-" evidence="3"/>
<dbReference type="Gene3D" id="3.40.50.1820">
    <property type="entry name" value="alpha/beta hydrolase"/>
    <property type="match status" value="1"/>
</dbReference>
<dbReference type="EMBL" id="JAHBCI010000007">
    <property type="protein sequence ID" value="KAG9498475.1"/>
    <property type="molecule type" value="Genomic_DNA"/>
</dbReference>
<name>A0A9P8DAQ5_9HYPO</name>
<protein>
    <recommendedName>
        <fullName evidence="3">Carboxylic ester hydrolase</fullName>
        <ecNumber evidence="3">3.1.1.-</ecNumber>
    </recommendedName>
</protein>
<dbReference type="InterPro" id="IPR019826">
    <property type="entry name" value="Carboxylesterase_B_AS"/>
</dbReference>
<accession>A0A9P8DAQ5</accession>
<evidence type="ECO:0000256" key="3">
    <source>
        <dbReference type="RuleBase" id="RU361235"/>
    </source>
</evidence>
<dbReference type="PROSITE" id="PS00122">
    <property type="entry name" value="CARBOXYLESTERASE_B_1"/>
    <property type="match status" value="1"/>
</dbReference>
<evidence type="ECO:0000256" key="1">
    <source>
        <dbReference type="ARBA" id="ARBA00005964"/>
    </source>
</evidence>
<feature type="domain" description="Carboxylesterase type B" evidence="4">
    <location>
        <begin position="20"/>
        <end position="453"/>
    </location>
</feature>
<comment type="caution">
    <text evidence="5">The sequence shown here is derived from an EMBL/GenBank/DDBJ whole genome shotgun (WGS) entry which is preliminary data.</text>
</comment>
<dbReference type="SUPFAM" id="SSF53474">
    <property type="entry name" value="alpha/beta-Hydrolases"/>
    <property type="match status" value="1"/>
</dbReference>
<feature type="chain" id="PRO_5040534952" description="Carboxylic ester hydrolase" evidence="3">
    <location>
        <begin position="18"/>
        <end position="518"/>
    </location>
</feature>
<keyword evidence="6" id="KW-1185">Reference proteome</keyword>
<evidence type="ECO:0000259" key="4">
    <source>
        <dbReference type="Pfam" id="PF00135"/>
    </source>
</evidence>
<comment type="similarity">
    <text evidence="1 3">Belongs to the type-B carboxylesterase/lipase family.</text>
</comment>